<comment type="caution">
    <text evidence="1">The sequence shown here is derived from an EMBL/GenBank/DDBJ whole genome shotgun (WGS) entry which is preliminary data.</text>
</comment>
<dbReference type="AlphaFoldDB" id="A0A318KDS6"/>
<proteinExistence type="predicted"/>
<gene>
    <name evidence="1" type="ORF">DFR34_12540</name>
</gene>
<dbReference type="EMBL" id="QJKI01000025">
    <property type="protein sequence ID" value="PXX75803.1"/>
    <property type="molecule type" value="Genomic_DNA"/>
</dbReference>
<reference evidence="1 2" key="1">
    <citation type="submission" date="2018-05" db="EMBL/GenBank/DDBJ databases">
        <title>Genomic Encyclopedia of Type Strains, Phase IV (KMG-IV): sequencing the most valuable type-strain genomes for metagenomic binning, comparative biology and taxonomic classification.</title>
        <authorList>
            <person name="Goeker M."/>
        </authorList>
    </citation>
    <scope>NUCLEOTIDE SEQUENCE [LARGE SCALE GENOMIC DNA]</scope>
    <source>
        <strain evidence="1 2">DSM 29661</strain>
    </source>
</reference>
<evidence type="ECO:0000313" key="2">
    <source>
        <dbReference type="Proteomes" id="UP000247555"/>
    </source>
</evidence>
<name>A0A318KDS6_9NEIS</name>
<evidence type="ECO:0000313" key="1">
    <source>
        <dbReference type="EMBL" id="PXX75803.1"/>
    </source>
</evidence>
<organism evidence="1 2">
    <name type="scientific">Rivihabitans pingtungensis</name>
    <dbReference type="NCBI Taxonomy" id="1054498"/>
    <lineage>
        <taxon>Bacteria</taxon>
        <taxon>Pseudomonadati</taxon>
        <taxon>Pseudomonadota</taxon>
        <taxon>Betaproteobacteria</taxon>
        <taxon>Neisseriales</taxon>
        <taxon>Aquaspirillaceae</taxon>
        <taxon>Rivihabitans</taxon>
    </lineage>
</organism>
<sequence length="317" mass="34658">MHTMSEKRITLPYIELLSAPSELLAWFSQNFFFGGKYSEVLNLLIDNDLLVEAMWVVRHIDASSSSGEIIMVEAKDVLRKGSIITPYYLESKDKLLVEGHIMARQGIFCRGLLATENGDIWTLGDIVCGGISTDNLYVNKDCICYGEVKAKSSIVVNGNIEASDDIEAGGKILARSIDCETNISSGGSILTAGELCAEYSIFAEEEIYSKGSISASVSIESGVEIASRRNIFCSHGAIYSGGGIYAKGKISSADSITGMSDVMANNQIEAYEIQAEGVIYPDQAETEENNQEDFCDEKNMRVKLAKKLSQVFLRRKS</sequence>
<keyword evidence="2" id="KW-1185">Reference proteome</keyword>
<accession>A0A318KDS6</accession>
<evidence type="ECO:0008006" key="3">
    <source>
        <dbReference type="Google" id="ProtNLM"/>
    </source>
</evidence>
<dbReference type="Proteomes" id="UP000247555">
    <property type="component" value="Unassembled WGS sequence"/>
</dbReference>
<protein>
    <recommendedName>
        <fullName evidence="3">Polymer-forming protein</fullName>
    </recommendedName>
</protein>